<keyword evidence="1" id="KW-0812">Transmembrane</keyword>
<evidence type="ECO:0000313" key="2">
    <source>
        <dbReference type="EMBL" id="MBP1920593.1"/>
    </source>
</evidence>
<evidence type="ECO:0000256" key="1">
    <source>
        <dbReference type="SAM" id="Phobius"/>
    </source>
</evidence>
<organism evidence="2 3">
    <name type="scientific">Youngiibacter multivorans</name>
    <dbReference type="NCBI Taxonomy" id="937251"/>
    <lineage>
        <taxon>Bacteria</taxon>
        <taxon>Bacillati</taxon>
        <taxon>Bacillota</taxon>
        <taxon>Clostridia</taxon>
        <taxon>Eubacteriales</taxon>
        <taxon>Clostridiaceae</taxon>
        <taxon>Youngiibacter</taxon>
    </lineage>
</organism>
<protein>
    <submittedName>
        <fullName evidence="2">Glucose dehydrogenase</fullName>
    </submittedName>
</protein>
<keyword evidence="3" id="KW-1185">Reference proteome</keyword>
<keyword evidence="1" id="KW-1133">Transmembrane helix</keyword>
<accession>A0ABS4G7P6</accession>
<gene>
    <name evidence="2" type="ORF">J2Z34_003108</name>
</gene>
<feature type="transmembrane region" description="Helical" evidence="1">
    <location>
        <begin position="64"/>
        <end position="82"/>
    </location>
</feature>
<reference evidence="2 3" key="1">
    <citation type="submission" date="2021-03" db="EMBL/GenBank/DDBJ databases">
        <title>Genomic Encyclopedia of Type Strains, Phase IV (KMG-IV): sequencing the most valuable type-strain genomes for metagenomic binning, comparative biology and taxonomic classification.</title>
        <authorList>
            <person name="Goeker M."/>
        </authorList>
    </citation>
    <scope>NUCLEOTIDE SEQUENCE [LARGE SCALE GENOMIC DNA]</scope>
    <source>
        <strain evidence="2 3">DSM 6139</strain>
    </source>
</reference>
<sequence>MKSKIFPKSLIGQLALALSVISGGALKLKIGGVRVPLTTPVIFIIGLVAFAMAIYAFMKKERALLIYPPLILGVFLVVWGIAEFML</sequence>
<proteinExistence type="predicted"/>
<feature type="transmembrane region" description="Helical" evidence="1">
    <location>
        <begin position="37"/>
        <end position="57"/>
    </location>
</feature>
<name>A0ABS4G7P6_9CLOT</name>
<dbReference type="EMBL" id="JAGGKC010000033">
    <property type="protein sequence ID" value="MBP1920593.1"/>
    <property type="molecule type" value="Genomic_DNA"/>
</dbReference>
<dbReference type="RefSeq" id="WP_209460760.1">
    <property type="nucleotide sequence ID" value="NZ_JAGGKC010000033.1"/>
</dbReference>
<comment type="caution">
    <text evidence="2">The sequence shown here is derived from an EMBL/GenBank/DDBJ whole genome shotgun (WGS) entry which is preliminary data.</text>
</comment>
<dbReference type="Proteomes" id="UP001519271">
    <property type="component" value="Unassembled WGS sequence"/>
</dbReference>
<keyword evidence="1" id="KW-0472">Membrane</keyword>
<evidence type="ECO:0000313" key="3">
    <source>
        <dbReference type="Proteomes" id="UP001519271"/>
    </source>
</evidence>